<dbReference type="Pfam" id="PF03732">
    <property type="entry name" value="Retrotrans_gag"/>
    <property type="match status" value="1"/>
</dbReference>
<evidence type="ECO:0000259" key="1">
    <source>
        <dbReference type="Pfam" id="PF03732"/>
    </source>
</evidence>
<dbReference type="EMBL" id="BKCJ010002602">
    <property type="protein sequence ID" value="GEU49698.1"/>
    <property type="molecule type" value="Genomic_DNA"/>
</dbReference>
<dbReference type="AlphaFoldDB" id="A0A6L2KJQ4"/>
<dbReference type="InterPro" id="IPR005162">
    <property type="entry name" value="Retrotrans_gag_dom"/>
</dbReference>
<accession>A0A6L2KJQ4</accession>
<proteinExistence type="predicted"/>
<dbReference type="PANTHER" id="PTHR33223:SF11">
    <property type="entry name" value="ELEMENT PROTEIN, PUTATIVE-RELATED"/>
    <property type="match status" value="1"/>
</dbReference>
<feature type="domain" description="Retrotransposon gag" evidence="1">
    <location>
        <begin position="75"/>
        <end position="144"/>
    </location>
</feature>
<reference evidence="2" key="1">
    <citation type="journal article" date="2019" name="Sci. Rep.">
        <title>Draft genome of Tanacetum cinerariifolium, the natural source of mosquito coil.</title>
        <authorList>
            <person name="Yamashiro T."/>
            <person name="Shiraishi A."/>
            <person name="Satake H."/>
            <person name="Nakayama K."/>
        </authorList>
    </citation>
    <scope>NUCLEOTIDE SEQUENCE</scope>
</reference>
<protein>
    <recommendedName>
        <fullName evidence="1">Retrotransposon gag domain-containing protein</fullName>
    </recommendedName>
</protein>
<name>A0A6L2KJQ4_TANCI</name>
<organism evidence="2">
    <name type="scientific">Tanacetum cinerariifolium</name>
    <name type="common">Dalmatian daisy</name>
    <name type="synonym">Chrysanthemum cinerariifolium</name>
    <dbReference type="NCBI Taxonomy" id="118510"/>
    <lineage>
        <taxon>Eukaryota</taxon>
        <taxon>Viridiplantae</taxon>
        <taxon>Streptophyta</taxon>
        <taxon>Embryophyta</taxon>
        <taxon>Tracheophyta</taxon>
        <taxon>Spermatophyta</taxon>
        <taxon>Magnoliopsida</taxon>
        <taxon>eudicotyledons</taxon>
        <taxon>Gunneridae</taxon>
        <taxon>Pentapetalae</taxon>
        <taxon>asterids</taxon>
        <taxon>campanulids</taxon>
        <taxon>Asterales</taxon>
        <taxon>Asteraceae</taxon>
        <taxon>Asteroideae</taxon>
        <taxon>Anthemideae</taxon>
        <taxon>Anthemidinae</taxon>
        <taxon>Tanacetum</taxon>
    </lineage>
</organism>
<comment type="caution">
    <text evidence="2">The sequence shown here is derived from an EMBL/GenBank/DDBJ whole genome shotgun (WGS) entry which is preliminary data.</text>
</comment>
<dbReference type="PANTHER" id="PTHR33223">
    <property type="entry name" value="CCHC-TYPE DOMAIN-CONTAINING PROTEIN"/>
    <property type="match status" value="1"/>
</dbReference>
<evidence type="ECO:0000313" key="2">
    <source>
        <dbReference type="EMBL" id="GEU49698.1"/>
    </source>
</evidence>
<gene>
    <name evidence="2" type="ORF">Tci_021676</name>
</gene>
<sequence>MDDEPMWAADRVVALTPGSAITIPETTNEFAIKGNHLTLVKGNQFDGRTKTEPHKHIHEFFRICDMFKYRDTKNEVDEVRTTFISRFFPPALFDRLLGEIRALSQHENESLTDAWLRMKEMLQNCHGHNLSKGNIIKIFYHGLSKITQEVLNAATSSIFLYKTPNQAYQLLEDKVLLKLDWAKNQKTKSSLRKPVAFTYEGSSNSDTNKIMSRMDAMTVKMEAQYKELQSIAKQLTPDIDDDDMPMSRVEEAKFMQTFRKTCFYNDYRDRDSNRDNWRSSGRNDYN</sequence>